<comment type="caution">
    <text evidence="4">The sequence shown here is derived from an EMBL/GenBank/DDBJ whole genome shotgun (WGS) entry which is preliminary data.</text>
</comment>
<name>A0A558CMG7_9PSEU</name>
<dbReference type="PANTHER" id="PTHR35526:SF3">
    <property type="entry name" value="ANTI-SIGMA-F FACTOR RSBW"/>
    <property type="match status" value="1"/>
</dbReference>
<dbReference type="InterPro" id="IPR047718">
    <property type="entry name" value="RsbA-like_anti_sig"/>
</dbReference>
<evidence type="ECO:0000256" key="1">
    <source>
        <dbReference type="ARBA" id="ARBA00022527"/>
    </source>
</evidence>
<keyword evidence="1" id="KW-0723">Serine/threonine-protein kinase</keyword>
<reference evidence="4 5" key="1">
    <citation type="submission" date="2019-07" db="EMBL/GenBank/DDBJ databases">
        <authorList>
            <person name="Duangmal K."/>
            <person name="Teo W.F.A."/>
        </authorList>
    </citation>
    <scope>NUCLEOTIDE SEQUENCE [LARGE SCALE GENOMIC DNA]</scope>
    <source>
        <strain evidence="4 5">TBRC 6029</strain>
    </source>
</reference>
<dbReference type="InterPro" id="IPR003594">
    <property type="entry name" value="HATPase_dom"/>
</dbReference>
<feature type="domain" description="Histidine kinase/HSP90-like ATPase" evidence="2">
    <location>
        <begin position="202"/>
        <end position="310"/>
    </location>
</feature>
<dbReference type="EMBL" id="VJWX01000147">
    <property type="protein sequence ID" value="TVT49902.1"/>
    <property type="molecule type" value="Genomic_DNA"/>
</dbReference>
<protein>
    <submittedName>
        <fullName evidence="4">Sensor histidine kinase</fullName>
    </submittedName>
</protein>
<dbReference type="Gene3D" id="3.30.565.10">
    <property type="entry name" value="Histidine kinase-like ATPase, C-terminal domain"/>
    <property type="match status" value="1"/>
</dbReference>
<dbReference type="Pfam" id="PF13581">
    <property type="entry name" value="HATPase_c_2"/>
    <property type="match status" value="1"/>
</dbReference>
<dbReference type="OrthoDB" id="4088450at2"/>
<evidence type="ECO:0000259" key="2">
    <source>
        <dbReference type="Pfam" id="PF13581"/>
    </source>
</evidence>
<dbReference type="InterPro" id="IPR050267">
    <property type="entry name" value="Anti-sigma-factor_SerPK"/>
</dbReference>
<dbReference type="Proteomes" id="UP000320011">
    <property type="component" value="Unassembled WGS sequence"/>
</dbReference>
<dbReference type="InterPro" id="IPR036890">
    <property type="entry name" value="HATPase_C_sf"/>
</dbReference>
<evidence type="ECO:0000313" key="4">
    <source>
        <dbReference type="EMBL" id="TVT49902.1"/>
    </source>
</evidence>
<keyword evidence="4" id="KW-0808">Transferase</keyword>
<sequence length="312" mass="34011">MRSGAALGHTGYFHEVSVYSSDEEFLAVTVPFLEEGIDAGEPTIAAFDSERLGVLQGAMDTSTVTVVPMSEQYRRPAVAIRQYRQKLAELTAKGAQQIRVSGQVPHPGTGHHWDWWSRYESAINVLYDEFPLWGMCSYDARITPDEVLADVRRTHPFTADPGGHHHNRDYLPPGEFLPSWPAAPRPAPESGPPFLDLLGPTAAEARQAVRLALAESRVEREPGEDFLMAVSEVVTNGAVHGGPPVRLRIWNRGDRLVATVTDGGTGPADPFVGLVATEGSLTAGLGLWIAHQVCRHVALYADDEGFVVRLEC</sequence>
<evidence type="ECO:0000313" key="5">
    <source>
        <dbReference type="Proteomes" id="UP000320011"/>
    </source>
</evidence>
<feature type="domain" description="MEDS" evidence="3">
    <location>
        <begin position="14"/>
        <end position="156"/>
    </location>
</feature>
<dbReference type="GO" id="GO:0004674">
    <property type="term" value="F:protein serine/threonine kinase activity"/>
    <property type="evidence" value="ECO:0007669"/>
    <property type="project" value="UniProtKB-KW"/>
</dbReference>
<organism evidence="4 5">
    <name type="scientific">Amycolatopsis rhizosphaerae</name>
    <dbReference type="NCBI Taxonomy" id="2053003"/>
    <lineage>
        <taxon>Bacteria</taxon>
        <taxon>Bacillati</taxon>
        <taxon>Actinomycetota</taxon>
        <taxon>Actinomycetes</taxon>
        <taxon>Pseudonocardiales</taxon>
        <taxon>Pseudonocardiaceae</taxon>
        <taxon>Amycolatopsis</taxon>
    </lineage>
</organism>
<dbReference type="PANTHER" id="PTHR35526">
    <property type="entry name" value="ANTI-SIGMA-F FACTOR RSBW-RELATED"/>
    <property type="match status" value="1"/>
</dbReference>
<dbReference type="AlphaFoldDB" id="A0A558CMG7"/>
<dbReference type="CDD" id="cd16936">
    <property type="entry name" value="HATPase_RsbW-like"/>
    <property type="match status" value="1"/>
</dbReference>
<keyword evidence="4" id="KW-0418">Kinase</keyword>
<dbReference type="Pfam" id="PF14417">
    <property type="entry name" value="MEDS"/>
    <property type="match status" value="1"/>
</dbReference>
<dbReference type="NCBIfam" id="NF041045">
    <property type="entry name" value="RsbA_anti_sig"/>
    <property type="match status" value="1"/>
</dbReference>
<keyword evidence="5" id="KW-1185">Reference proteome</keyword>
<dbReference type="SUPFAM" id="SSF55874">
    <property type="entry name" value="ATPase domain of HSP90 chaperone/DNA topoisomerase II/histidine kinase"/>
    <property type="match status" value="1"/>
</dbReference>
<dbReference type="InterPro" id="IPR025847">
    <property type="entry name" value="MEDS_domain"/>
</dbReference>
<reference evidence="4 5" key="2">
    <citation type="submission" date="2019-08" db="EMBL/GenBank/DDBJ databases">
        <title>Amycolatopsis acidicola sp. nov., isolated from peat swamp forest soil.</title>
        <authorList>
            <person name="Srisuk N."/>
        </authorList>
    </citation>
    <scope>NUCLEOTIDE SEQUENCE [LARGE SCALE GENOMIC DNA]</scope>
    <source>
        <strain evidence="4 5">TBRC 6029</strain>
    </source>
</reference>
<evidence type="ECO:0000259" key="3">
    <source>
        <dbReference type="Pfam" id="PF14417"/>
    </source>
</evidence>
<gene>
    <name evidence="4" type="ORF">FNH05_16480</name>
</gene>
<proteinExistence type="predicted"/>
<accession>A0A558CMG7</accession>
<dbReference type="RefSeq" id="WP_144589152.1">
    <property type="nucleotide sequence ID" value="NZ_VJWX01000147.1"/>
</dbReference>